<dbReference type="GO" id="GO:0005737">
    <property type="term" value="C:cytoplasm"/>
    <property type="evidence" value="ECO:0007669"/>
    <property type="project" value="UniProtKB-SubCell"/>
</dbReference>
<dbReference type="AlphaFoldDB" id="U6SQW4"/>
<dbReference type="GO" id="GO:0043023">
    <property type="term" value="F:ribosomal large subunit binding"/>
    <property type="evidence" value="ECO:0007669"/>
    <property type="project" value="TreeGrafter"/>
</dbReference>
<dbReference type="InterPro" id="IPR002661">
    <property type="entry name" value="Ribosome_recyc_fac"/>
</dbReference>
<dbReference type="HAMAP" id="MF_00040">
    <property type="entry name" value="RRF"/>
    <property type="match status" value="1"/>
</dbReference>
<dbReference type="PATRIC" id="fig|1188261.3.peg.1882"/>
<feature type="domain" description="Ribosome recycling factor" evidence="7">
    <location>
        <begin position="20"/>
        <end position="183"/>
    </location>
</feature>
<feature type="coiled-coil region" evidence="6">
    <location>
        <begin position="132"/>
        <end position="166"/>
    </location>
</feature>
<evidence type="ECO:0000313" key="8">
    <source>
        <dbReference type="EMBL" id="ERN53285.1"/>
    </source>
</evidence>
<evidence type="ECO:0000256" key="6">
    <source>
        <dbReference type="SAM" id="Coils"/>
    </source>
</evidence>
<dbReference type="GO" id="GO:0006415">
    <property type="term" value="P:translational termination"/>
    <property type="evidence" value="ECO:0007669"/>
    <property type="project" value="UniProtKB-UniRule"/>
</dbReference>
<evidence type="ECO:0000256" key="3">
    <source>
        <dbReference type="ARBA" id="ARBA00022490"/>
    </source>
</evidence>
<dbReference type="Gene3D" id="1.10.132.20">
    <property type="entry name" value="Ribosome-recycling factor"/>
    <property type="match status" value="1"/>
</dbReference>
<dbReference type="FunFam" id="3.30.1360.40:FF:000001">
    <property type="entry name" value="Ribosome-recycling factor"/>
    <property type="match status" value="1"/>
</dbReference>
<evidence type="ECO:0000313" key="9">
    <source>
        <dbReference type="Proteomes" id="UP000017170"/>
    </source>
</evidence>
<keyword evidence="4 5" id="KW-0648">Protein biosynthesis</keyword>
<dbReference type="Proteomes" id="UP000017170">
    <property type="component" value="Unassembled WGS sequence"/>
</dbReference>
<keyword evidence="3 5" id="KW-0963">Cytoplasm</keyword>
<dbReference type="NCBIfam" id="TIGR00496">
    <property type="entry name" value="frr"/>
    <property type="match status" value="1"/>
</dbReference>
<reference evidence="8 9" key="1">
    <citation type="journal article" date="2013" name="Genome Announc.">
        <title>Genome Sequence of the Extreme Obligate Alkaliphile Bacillus marmarensis Strain DSM 21297.</title>
        <authorList>
            <person name="Wernick D.G."/>
            <person name="Choi K.Y."/>
            <person name="Tat C.A."/>
            <person name="Lafontaine Rivera J.G."/>
            <person name="Liao J.C."/>
        </authorList>
    </citation>
    <scope>NUCLEOTIDE SEQUENCE [LARGE SCALE GENOMIC DNA]</scope>
    <source>
        <strain evidence="8 9">DSM 21297</strain>
    </source>
</reference>
<comment type="subcellular location">
    <subcellularLocation>
        <location evidence="1 5">Cytoplasm</location>
    </subcellularLocation>
</comment>
<dbReference type="Pfam" id="PF01765">
    <property type="entry name" value="RRF"/>
    <property type="match status" value="1"/>
</dbReference>
<proteinExistence type="inferred from homology"/>
<keyword evidence="9" id="KW-1185">Reference proteome</keyword>
<accession>U6SQW4</accession>
<comment type="similarity">
    <text evidence="2 5">Belongs to the RRF family.</text>
</comment>
<protein>
    <recommendedName>
        <fullName evidence="5">Ribosome-recycling factor</fullName>
        <shortName evidence="5">RRF</shortName>
    </recommendedName>
    <alternativeName>
        <fullName evidence="5">Ribosome-releasing factor</fullName>
    </alternativeName>
</protein>
<evidence type="ECO:0000256" key="1">
    <source>
        <dbReference type="ARBA" id="ARBA00004496"/>
    </source>
</evidence>
<dbReference type="PANTHER" id="PTHR20982:SF3">
    <property type="entry name" value="MITOCHONDRIAL RIBOSOME RECYCLING FACTOR PSEUDO 1"/>
    <property type="match status" value="1"/>
</dbReference>
<feature type="coiled-coil region" evidence="6">
    <location>
        <begin position="3"/>
        <end position="30"/>
    </location>
</feature>
<comment type="caution">
    <text evidence="8">The sequence shown here is derived from an EMBL/GenBank/DDBJ whole genome shotgun (WGS) entry which is preliminary data.</text>
</comment>
<dbReference type="PANTHER" id="PTHR20982">
    <property type="entry name" value="RIBOSOME RECYCLING FACTOR"/>
    <property type="match status" value="1"/>
</dbReference>
<dbReference type="RefSeq" id="WP_022628147.1">
    <property type="nucleotide sequence ID" value="NZ_ATAE01000027.1"/>
</dbReference>
<gene>
    <name evidence="5" type="primary">frr</name>
    <name evidence="8" type="ORF">A33I_12215</name>
</gene>
<dbReference type="FunFam" id="1.10.132.20:FF:000001">
    <property type="entry name" value="Ribosome-recycling factor"/>
    <property type="match status" value="1"/>
</dbReference>
<evidence type="ECO:0000256" key="2">
    <source>
        <dbReference type="ARBA" id="ARBA00005912"/>
    </source>
</evidence>
<name>U6SQW4_9BACI</name>
<dbReference type="InterPro" id="IPR036191">
    <property type="entry name" value="RRF_sf"/>
</dbReference>
<dbReference type="Gene3D" id="3.30.1360.40">
    <property type="match status" value="1"/>
</dbReference>
<dbReference type="CDD" id="cd00520">
    <property type="entry name" value="RRF"/>
    <property type="match status" value="1"/>
</dbReference>
<dbReference type="SUPFAM" id="SSF55194">
    <property type="entry name" value="Ribosome recycling factor, RRF"/>
    <property type="match status" value="1"/>
</dbReference>
<evidence type="ECO:0000256" key="4">
    <source>
        <dbReference type="ARBA" id="ARBA00022917"/>
    </source>
</evidence>
<keyword evidence="6" id="KW-0175">Coiled coil</keyword>
<dbReference type="EMBL" id="ATAE01000027">
    <property type="protein sequence ID" value="ERN53285.1"/>
    <property type="molecule type" value="Genomic_DNA"/>
</dbReference>
<evidence type="ECO:0000256" key="5">
    <source>
        <dbReference type="HAMAP-Rule" id="MF_00040"/>
    </source>
</evidence>
<organism evidence="8 9">
    <name type="scientific">Alkalihalophilus marmarensis DSM 21297</name>
    <dbReference type="NCBI Taxonomy" id="1188261"/>
    <lineage>
        <taxon>Bacteria</taxon>
        <taxon>Bacillati</taxon>
        <taxon>Bacillota</taxon>
        <taxon>Bacilli</taxon>
        <taxon>Bacillales</taxon>
        <taxon>Bacillaceae</taxon>
        <taxon>Alkalihalophilus</taxon>
    </lineage>
</organism>
<dbReference type="InterPro" id="IPR023584">
    <property type="entry name" value="Ribosome_recyc_fac_dom"/>
</dbReference>
<sequence length="185" mass="21015">MSAEIMQDAKERMTKAIESLNRELAKLRAGRANPALLDRVTVEYYGAETPLNQLATITVPEARLLMIQPFDKTSMNDIERAIQKADLGLTPSNDGTVIRIAIPPLTEERRRELVKLVKKSAEEGKVAVRNVRRDVNDDLKKLQKDGEMTEDELRRYTDDVQKLTDKHISDIDAVADKKEKEIMEV</sequence>
<comment type="function">
    <text evidence="5">Responsible for the release of ribosomes from messenger RNA at the termination of protein biosynthesis. May increase the efficiency of translation by recycling ribosomes from one round of translation to another.</text>
</comment>
<evidence type="ECO:0000259" key="7">
    <source>
        <dbReference type="Pfam" id="PF01765"/>
    </source>
</evidence>